<dbReference type="KEGG" id="lji:ELX58_02115"/>
<dbReference type="RefSeq" id="WP_133441517.1">
    <property type="nucleotide sequence ID" value="NZ_CP034726.1"/>
</dbReference>
<dbReference type="EMBL" id="CP034726">
    <property type="protein sequence ID" value="QBP17968.1"/>
    <property type="molecule type" value="Genomic_DNA"/>
</dbReference>
<accession>A0A4P6ZJZ9</accession>
<dbReference type="Proteomes" id="UP000294321">
    <property type="component" value="Chromosome"/>
</dbReference>
<name>A0A4P6ZJZ9_9LACO</name>
<organism evidence="1 2">
    <name type="scientific">Acetilactobacillus jinshanensis</name>
    <dbReference type="NCBI Taxonomy" id="1720083"/>
    <lineage>
        <taxon>Bacteria</taxon>
        <taxon>Bacillati</taxon>
        <taxon>Bacillota</taxon>
        <taxon>Bacilli</taxon>
        <taxon>Lactobacillales</taxon>
        <taxon>Lactobacillaceae</taxon>
        <taxon>Acetilactobacillus</taxon>
    </lineage>
</organism>
<sequence>MKFLINVLPNNIFTEDNVRQFILNIESQHNSNVSLVFKKVPSLTSSIIDFIKASDVDTLVVDDYAEIHLDNNQQNYWINLHVTDCLLPNAITQWEQVIDRHSSDVIELTYLHNETSLIKQTEKVINKINQKYPVRLNTVKAVLHLPLNVPLFNLSLSSQLLILLGLQNYKVMDTIQRYSELNNVYLGTNFLIHCTPVMVADFKNGLINTLVNVVINRPEIVKINLPTVILSRFSLKNRIEWLSEVGNAANYIGDAVLLNQYQKFVNDQITHVKKEIFHSKNSRFIKHHLMSKVSRIGRVLLQTK</sequence>
<dbReference type="AlphaFoldDB" id="A0A4P6ZJZ9"/>
<evidence type="ECO:0000313" key="2">
    <source>
        <dbReference type="Proteomes" id="UP000294321"/>
    </source>
</evidence>
<proteinExistence type="predicted"/>
<keyword evidence="2" id="KW-1185">Reference proteome</keyword>
<evidence type="ECO:0000313" key="1">
    <source>
        <dbReference type="EMBL" id="QBP17968.1"/>
    </source>
</evidence>
<protein>
    <submittedName>
        <fullName evidence="1">Uncharacterized protein</fullName>
    </submittedName>
</protein>
<gene>
    <name evidence="1" type="ORF">ELX58_02115</name>
</gene>
<reference evidence="2" key="1">
    <citation type="submission" date="2018-12" db="EMBL/GenBank/DDBJ databases">
        <title>A new species of lactobacillus.</title>
        <authorList>
            <person name="Jian Y."/>
            <person name="Xin L."/>
            <person name="Hong Z.J."/>
            <person name="Ming L.Z."/>
            <person name="Hong X.Z."/>
        </authorList>
    </citation>
    <scope>NUCLEOTIDE SEQUENCE [LARGE SCALE GENOMIC DNA]</scope>
    <source>
        <strain evidence="2">HSLZ-75</strain>
    </source>
</reference>
<dbReference type="OrthoDB" id="2270570at2"/>